<dbReference type="AlphaFoldDB" id="A0A0G4FTF1"/>
<dbReference type="VEuPathDB" id="CryptoDB:Cvel_18649"/>
<dbReference type="Gene3D" id="3.90.870.20">
    <property type="entry name" value="Carbamoyltransferase, C-terminal domain"/>
    <property type="match status" value="2"/>
</dbReference>
<evidence type="ECO:0000313" key="5">
    <source>
        <dbReference type="EMBL" id="CEM17972.1"/>
    </source>
</evidence>
<feature type="compositionally biased region" description="Basic and acidic residues" evidence="2">
    <location>
        <begin position="456"/>
        <end position="466"/>
    </location>
</feature>
<protein>
    <recommendedName>
        <fullName evidence="6">Carbamoyltransferase</fullName>
    </recommendedName>
</protein>
<dbReference type="Pfam" id="PF02543">
    <property type="entry name" value="Carbam_trans_N"/>
    <property type="match status" value="1"/>
</dbReference>
<dbReference type="InterPro" id="IPR038152">
    <property type="entry name" value="Carbam_trans_C_sf"/>
</dbReference>
<dbReference type="InterPro" id="IPR031730">
    <property type="entry name" value="Carbam_trans_C"/>
</dbReference>
<reference evidence="5" key="1">
    <citation type="submission" date="2014-11" db="EMBL/GenBank/DDBJ databases">
        <authorList>
            <person name="Otto D Thomas"/>
            <person name="Naeem Raeece"/>
        </authorList>
    </citation>
    <scope>NUCLEOTIDE SEQUENCE</scope>
</reference>
<evidence type="ECO:0000259" key="4">
    <source>
        <dbReference type="Pfam" id="PF16861"/>
    </source>
</evidence>
<dbReference type="PANTHER" id="PTHR34847:SF1">
    <property type="entry name" value="NODULATION PROTEIN U"/>
    <property type="match status" value="1"/>
</dbReference>
<dbReference type="GO" id="GO:0003824">
    <property type="term" value="F:catalytic activity"/>
    <property type="evidence" value="ECO:0007669"/>
    <property type="project" value="InterPro"/>
</dbReference>
<name>A0A0G4FTF1_9ALVE</name>
<dbReference type="Pfam" id="PF16861">
    <property type="entry name" value="Carbam_trans_C"/>
    <property type="match status" value="2"/>
</dbReference>
<dbReference type="Gene3D" id="3.30.420.40">
    <property type="match status" value="1"/>
</dbReference>
<dbReference type="PANTHER" id="PTHR34847">
    <property type="entry name" value="NODULATION PROTEIN U"/>
    <property type="match status" value="1"/>
</dbReference>
<evidence type="ECO:0000256" key="1">
    <source>
        <dbReference type="ARBA" id="ARBA00006129"/>
    </source>
</evidence>
<feature type="region of interest" description="Disordered" evidence="2">
    <location>
        <begin position="649"/>
        <end position="672"/>
    </location>
</feature>
<evidence type="ECO:0000259" key="3">
    <source>
        <dbReference type="Pfam" id="PF02543"/>
    </source>
</evidence>
<feature type="domain" description="Carbamoyltransferase C-terminal" evidence="4">
    <location>
        <begin position="535"/>
        <end position="655"/>
    </location>
</feature>
<evidence type="ECO:0000256" key="2">
    <source>
        <dbReference type="SAM" id="MobiDB-lite"/>
    </source>
</evidence>
<proteinExistence type="inferred from homology"/>
<feature type="region of interest" description="Disordered" evidence="2">
    <location>
        <begin position="453"/>
        <end position="487"/>
    </location>
</feature>
<dbReference type="InterPro" id="IPR051338">
    <property type="entry name" value="NodU/CmcH_Carbamoyltrnsfr"/>
</dbReference>
<feature type="domain" description="Carbamoyltransferase" evidence="3">
    <location>
        <begin position="390"/>
        <end position="441"/>
    </location>
</feature>
<gene>
    <name evidence="5" type="ORF">Cvel_18649</name>
</gene>
<dbReference type="CDD" id="cd24033">
    <property type="entry name" value="ASKHA_NBD_NodU_CmcH-like_N"/>
    <property type="match status" value="1"/>
</dbReference>
<feature type="domain" description="Carbamoyltransferase C-terminal" evidence="4">
    <location>
        <begin position="680"/>
        <end position="735"/>
    </location>
</feature>
<sequence>MSSESGLQGGRGRPRGVSVGFEGKGLFSRGGGPLVVGLNKYSHDVSICIASRDGEFLFGGEKERLTRAKHAGGDAGELVSHALDRVGASLSDVGLVVQNNHHHRIAPFEKRLPWAVSQGLYDPTFLDPHNLLGHAPRVEVSHHLAHAWAAFAQSPFDDGLVFVSDGMGDARSAMQRAEAGEEGSFVHDLSLSPVAAGWDMTERPGRMRDPSEGWREFREAETLYVFRKEGAGRYQGKAKSLLGDAVSPLVPVFKRWTEERGPSELFNHGFEHMESLGALYSRVSSHIFGDWNVCGKVMGLAPWASQWRSELTSEERGHLESGRGGGRLFWGDLEDSQLEIDWEFLESLPFGAGWGKRGSRAFHACLAEQVQSDLENVSLAFLKRQAQTSEGKWGVPPNLCLVGGVALNSVLNGKISSEATGFKEVFVPATPGDEGIAVGCAAFGVHHFSSLVDGSGRQKESRRKEAQGMNGVASSSSSSSSRRKTNPFRWGRPLVPFGGCAYDREEIEGAVEEFRNWIEVRRVHSSEDALAEAAASRIAEGEVVAWCQGGAEMGPRALGHRSILADPRRGYLLDFINTKVKSRETFRPLAPVVLAEKAGDWFHIPPAVRRVGSPFMSLTASVREEQREKIPAVTHIDGSARLQTVLSEDEEDWEEELESKSGMGDGRKGKREKGVGAFSAYRKVLLAFERLTKVPVLLNTSLNVGGEPIVETPEDALTSFLAVEGSISALFLGPYELVRRDLKRELEDEGEKTKSKRPTRVSDEFAVQQVSRHVSRKEIRETEEVDEVILYPSGGVGDDGKRAVSGVRLSGTRALEALRAVDGRLTCKELGEKVGSDVLIELHKLRVIEI</sequence>
<organism evidence="5">
    <name type="scientific">Chromera velia CCMP2878</name>
    <dbReference type="NCBI Taxonomy" id="1169474"/>
    <lineage>
        <taxon>Eukaryota</taxon>
        <taxon>Sar</taxon>
        <taxon>Alveolata</taxon>
        <taxon>Colpodellida</taxon>
        <taxon>Chromeraceae</taxon>
        <taxon>Chromera</taxon>
    </lineage>
</organism>
<accession>A0A0G4FTF1</accession>
<dbReference type="EMBL" id="CDMZ01000615">
    <property type="protein sequence ID" value="CEM17972.1"/>
    <property type="molecule type" value="Genomic_DNA"/>
</dbReference>
<dbReference type="InterPro" id="IPR003696">
    <property type="entry name" value="Carbtransf_dom"/>
</dbReference>
<comment type="similarity">
    <text evidence="1">Belongs to the NodU/CmcH family.</text>
</comment>
<evidence type="ECO:0008006" key="6">
    <source>
        <dbReference type="Google" id="ProtNLM"/>
    </source>
</evidence>